<dbReference type="OrthoDB" id="9801392at2"/>
<sequence>MYLNVTQKSRDLFRDYPVVRSTDRAQAAALANPLFSWHATTVMAHHQRLLLFGHDASALCVVVDAANVTATQRLADQFWDQLAQQWPQYGLQSANLKAYRQTAGSWQINAPIVHQHVRRLNEQGMYASFLLDQGITIPLELDLLVAKTPPLGRQQPPHVVANIAADLAVQGNHWRDPKG</sequence>
<organism evidence="2 3">
    <name type="scientific">Levilactobacillus suantsaii</name>
    <dbReference type="NCBI Taxonomy" id="2292255"/>
    <lineage>
        <taxon>Bacteria</taxon>
        <taxon>Bacillati</taxon>
        <taxon>Bacillota</taxon>
        <taxon>Bacilli</taxon>
        <taxon>Lactobacillales</taxon>
        <taxon>Lactobacillaceae</taxon>
        <taxon>Levilactobacillus</taxon>
    </lineage>
</organism>
<dbReference type="RefSeq" id="WP_129032927.1">
    <property type="nucleotide sequence ID" value="NZ_CP059603.1"/>
</dbReference>
<dbReference type="Proteomes" id="UP000290602">
    <property type="component" value="Unassembled WGS sequence"/>
</dbReference>
<name>A0A4Q0VJ04_9LACO</name>
<gene>
    <name evidence="2" type="ORF">DXH47_08585</name>
</gene>
<comment type="caution">
    <text evidence="2">The sequence shown here is derived from an EMBL/GenBank/DDBJ whole genome shotgun (WGS) entry which is preliminary data.</text>
</comment>
<accession>A0A4Q0VJ04</accession>
<dbReference type="Pfam" id="PF22016">
    <property type="entry name" value="DUF6933"/>
    <property type="match status" value="1"/>
</dbReference>
<feature type="domain" description="DUF6933" evidence="1">
    <location>
        <begin position="3"/>
        <end position="134"/>
    </location>
</feature>
<evidence type="ECO:0000259" key="1">
    <source>
        <dbReference type="Pfam" id="PF22016"/>
    </source>
</evidence>
<dbReference type="InterPro" id="IPR053864">
    <property type="entry name" value="DUF6933"/>
</dbReference>
<evidence type="ECO:0000313" key="2">
    <source>
        <dbReference type="EMBL" id="RXI77836.1"/>
    </source>
</evidence>
<keyword evidence="3" id="KW-1185">Reference proteome</keyword>
<proteinExistence type="predicted"/>
<protein>
    <recommendedName>
        <fullName evidence="1">DUF6933 domain-containing protein</fullName>
    </recommendedName>
</protein>
<evidence type="ECO:0000313" key="3">
    <source>
        <dbReference type="Proteomes" id="UP000290602"/>
    </source>
</evidence>
<dbReference type="AlphaFoldDB" id="A0A4Q0VJ04"/>
<reference evidence="2 3" key="1">
    <citation type="submission" date="2018-08" db="EMBL/GenBank/DDBJ databases">
        <title>Lactobacillus suantsai sp. nov., isolated from traditional fermented suan-tsai in Taiwan.</title>
        <authorList>
            <person name="Huang C.-H."/>
        </authorList>
    </citation>
    <scope>NUCLEOTIDE SEQUENCE [LARGE SCALE GENOMIC DNA]</scope>
    <source>
        <strain evidence="2 3">BCRC 12945</strain>
    </source>
</reference>
<dbReference type="EMBL" id="QXIL01000018">
    <property type="protein sequence ID" value="RXI77836.1"/>
    <property type="molecule type" value="Genomic_DNA"/>
</dbReference>